<evidence type="ECO:0000256" key="6">
    <source>
        <dbReference type="ARBA" id="ARBA00022741"/>
    </source>
</evidence>
<keyword evidence="10 11" id="KW-0694">RNA-binding</keyword>
<dbReference type="InterPro" id="IPR003607">
    <property type="entry name" value="HD/PDEase_dom"/>
</dbReference>
<dbReference type="InterPro" id="IPR043519">
    <property type="entry name" value="NT_sf"/>
</dbReference>
<keyword evidence="3" id="KW-0819">tRNA processing</keyword>
<evidence type="ECO:0000256" key="2">
    <source>
        <dbReference type="ARBA" id="ARBA00022679"/>
    </source>
</evidence>
<keyword evidence="8" id="KW-0067">ATP-binding</keyword>
<dbReference type="Proteomes" id="UP000478417">
    <property type="component" value="Unassembled WGS sequence"/>
</dbReference>
<dbReference type="PANTHER" id="PTHR47545:SF1">
    <property type="entry name" value="MULTIFUNCTIONAL CCA PROTEIN"/>
    <property type="match status" value="1"/>
</dbReference>
<evidence type="ECO:0000256" key="3">
    <source>
        <dbReference type="ARBA" id="ARBA00022694"/>
    </source>
</evidence>
<dbReference type="InterPro" id="IPR032828">
    <property type="entry name" value="PolyA_RNA-bd"/>
</dbReference>
<dbReference type="SUPFAM" id="SSF81301">
    <property type="entry name" value="Nucleotidyltransferase"/>
    <property type="match status" value="1"/>
</dbReference>
<organism evidence="16 17">
    <name type="scientific">Oceanipulchritudo coccoides</name>
    <dbReference type="NCBI Taxonomy" id="2706888"/>
    <lineage>
        <taxon>Bacteria</taxon>
        <taxon>Pseudomonadati</taxon>
        <taxon>Verrucomicrobiota</taxon>
        <taxon>Opitutia</taxon>
        <taxon>Puniceicoccales</taxon>
        <taxon>Oceanipulchritudinaceae</taxon>
        <taxon>Oceanipulchritudo</taxon>
    </lineage>
</organism>
<evidence type="ECO:0000256" key="7">
    <source>
        <dbReference type="ARBA" id="ARBA00022800"/>
    </source>
</evidence>
<dbReference type="Gene3D" id="3.30.460.10">
    <property type="entry name" value="Beta Polymerase, domain 2"/>
    <property type="match status" value="1"/>
</dbReference>
<evidence type="ECO:0000256" key="8">
    <source>
        <dbReference type="ARBA" id="ARBA00022840"/>
    </source>
</evidence>
<dbReference type="PANTHER" id="PTHR47545">
    <property type="entry name" value="MULTIFUNCTIONAL CCA PROTEIN"/>
    <property type="match status" value="1"/>
</dbReference>
<dbReference type="GO" id="GO:0005524">
    <property type="term" value="F:ATP binding"/>
    <property type="evidence" value="ECO:0007669"/>
    <property type="project" value="UniProtKB-KW"/>
</dbReference>
<evidence type="ECO:0000259" key="15">
    <source>
        <dbReference type="Pfam" id="PF12627"/>
    </source>
</evidence>
<keyword evidence="4" id="KW-0548">Nucleotidyltransferase</keyword>
<evidence type="ECO:0000259" key="14">
    <source>
        <dbReference type="Pfam" id="PF01966"/>
    </source>
</evidence>
<dbReference type="GO" id="GO:0008033">
    <property type="term" value="P:tRNA processing"/>
    <property type="evidence" value="ECO:0007669"/>
    <property type="project" value="UniProtKB-KW"/>
</dbReference>
<evidence type="ECO:0000256" key="10">
    <source>
        <dbReference type="ARBA" id="ARBA00022884"/>
    </source>
</evidence>
<feature type="domain" description="Poly A polymerase head" evidence="13">
    <location>
        <begin position="30"/>
        <end position="155"/>
    </location>
</feature>
<accession>A0A6B2M5X7</accession>
<evidence type="ECO:0000313" key="17">
    <source>
        <dbReference type="Proteomes" id="UP000478417"/>
    </source>
</evidence>
<comment type="similarity">
    <text evidence="11">Belongs to the tRNA nucleotidyltransferase/poly(A) polymerase family.</text>
</comment>
<dbReference type="Gene3D" id="1.10.3090.10">
    <property type="entry name" value="cca-adding enzyme, domain 2"/>
    <property type="match status" value="1"/>
</dbReference>
<dbReference type="CDD" id="cd00077">
    <property type="entry name" value="HDc"/>
    <property type="match status" value="1"/>
</dbReference>
<feature type="region of interest" description="Disordered" evidence="12">
    <location>
        <begin position="453"/>
        <end position="472"/>
    </location>
</feature>
<evidence type="ECO:0000256" key="1">
    <source>
        <dbReference type="ARBA" id="ARBA00001946"/>
    </source>
</evidence>
<dbReference type="Pfam" id="PF12627">
    <property type="entry name" value="PolyA_pol_RNAbd"/>
    <property type="match status" value="1"/>
</dbReference>
<keyword evidence="17" id="KW-1185">Reference proteome</keyword>
<reference evidence="16 17" key="1">
    <citation type="submission" date="2020-02" db="EMBL/GenBank/DDBJ databases">
        <title>Albibacoteraceae fam. nov., the first described family within the subdivision 4 Verrucomicrobia.</title>
        <authorList>
            <person name="Xi F."/>
        </authorList>
    </citation>
    <scope>NUCLEOTIDE SEQUENCE [LARGE SCALE GENOMIC DNA]</scope>
    <source>
        <strain evidence="16 17">CK1056</strain>
    </source>
</reference>
<dbReference type="GO" id="GO:0016779">
    <property type="term" value="F:nucleotidyltransferase activity"/>
    <property type="evidence" value="ECO:0007669"/>
    <property type="project" value="UniProtKB-KW"/>
</dbReference>
<keyword evidence="7" id="KW-0692">RNA repair</keyword>
<evidence type="ECO:0000256" key="11">
    <source>
        <dbReference type="RuleBase" id="RU003953"/>
    </source>
</evidence>
<evidence type="ECO:0000256" key="4">
    <source>
        <dbReference type="ARBA" id="ARBA00022695"/>
    </source>
</evidence>
<dbReference type="InterPro" id="IPR002646">
    <property type="entry name" value="PolA_pol_head_dom"/>
</dbReference>
<dbReference type="Pfam" id="PF01966">
    <property type="entry name" value="HD"/>
    <property type="match status" value="1"/>
</dbReference>
<dbReference type="Pfam" id="PF01743">
    <property type="entry name" value="PolyA_pol"/>
    <property type="match status" value="1"/>
</dbReference>
<dbReference type="CDD" id="cd05398">
    <property type="entry name" value="NT_ClassII-CCAase"/>
    <property type="match status" value="1"/>
</dbReference>
<evidence type="ECO:0000259" key="13">
    <source>
        <dbReference type="Pfam" id="PF01743"/>
    </source>
</evidence>
<dbReference type="EMBL" id="JAAGNX010000003">
    <property type="protein sequence ID" value="NDV63504.1"/>
    <property type="molecule type" value="Genomic_DNA"/>
</dbReference>
<keyword evidence="5" id="KW-0479">Metal-binding</keyword>
<comment type="caution">
    <text evidence="16">The sequence shown here is derived from an EMBL/GenBank/DDBJ whole genome shotgun (WGS) entry which is preliminary data.</text>
</comment>
<dbReference type="GO" id="GO:0046872">
    <property type="term" value="F:metal ion binding"/>
    <property type="evidence" value="ECO:0007669"/>
    <property type="project" value="UniProtKB-KW"/>
</dbReference>
<name>A0A6B2M5X7_9BACT</name>
<dbReference type="InterPro" id="IPR050124">
    <property type="entry name" value="tRNA_CCA-adding_enzyme"/>
</dbReference>
<evidence type="ECO:0000256" key="5">
    <source>
        <dbReference type="ARBA" id="ARBA00022723"/>
    </source>
</evidence>
<keyword evidence="2 11" id="KW-0808">Transferase</keyword>
<gene>
    <name evidence="16" type="ORF">G0Q06_13650</name>
</gene>
<sequence length="472" mass="53511">MKDLTRHYTQSHWSFLMRLARLCADAGGKAYLVGGCVRSALLGEEVLDFDVEVFQLEPDILESLLRELAPFTKVGKAFGIYKLSGWPVDVGLPRRESKRGSGHRGFDISIDPGMSLEEAAMRRDFTVNAIYFDMLEEGLIDPLGGLADLEAKRLRHCSERFSEDPLRVLRAMQFAARIPATVCRETTDLCKNLTPEGLSPERYFAEWEKLLLEGKSPSAGLHFLEECRWLQYFPELAAMSGCPQDPEWHPEGDVYEHTLHCLDAFARERSGNREEDLIVGFAVLCHDMGKPSTTKLIDGHLRSYGHETAGLKPARAFMKRLNLATKLAEQVLPLIKCHMRPAILFQEKSSPSAIRRLSRDCGRLDLLLRVFRADSAGRPPIPDNSHEANDWLLAQARQLKVTSTRPKPLLNGHDLMKRGWTPGPHMGRFLDNAYERQLDGAFTTRADALEWLEDQRPSEDQFKENQSDRLKE</sequence>
<comment type="cofactor">
    <cofactor evidence="1">
        <name>Mg(2+)</name>
        <dbReference type="ChEBI" id="CHEBI:18420"/>
    </cofactor>
</comment>
<evidence type="ECO:0000313" key="16">
    <source>
        <dbReference type="EMBL" id="NDV63504.1"/>
    </source>
</evidence>
<keyword evidence="6" id="KW-0547">Nucleotide-binding</keyword>
<protein>
    <submittedName>
        <fullName evidence="16">HD domain-containing protein</fullName>
    </submittedName>
</protein>
<proteinExistence type="inferred from homology"/>
<dbReference type="AlphaFoldDB" id="A0A6B2M5X7"/>
<dbReference type="GO" id="GO:0003723">
    <property type="term" value="F:RNA binding"/>
    <property type="evidence" value="ECO:0007669"/>
    <property type="project" value="UniProtKB-KW"/>
</dbReference>
<feature type="domain" description="tRNA nucleotidyltransferase/poly(A) polymerase RNA and SrmB- binding" evidence="15">
    <location>
        <begin position="198"/>
        <end position="238"/>
    </location>
</feature>
<dbReference type="SUPFAM" id="SSF81891">
    <property type="entry name" value="Poly A polymerase C-terminal region-like"/>
    <property type="match status" value="1"/>
</dbReference>
<dbReference type="RefSeq" id="WP_163967100.1">
    <property type="nucleotide sequence ID" value="NZ_JAAGNX010000003.1"/>
</dbReference>
<feature type="domain" description="HD" evidence="14">
    <location>
        <begin position="254"/>
        <end position="343"/>
    </location>
</feature>
<evidence type="ECO:0000256" key="12">
    <source>
        <dbReference type="SAM" id="MobiDB-lite"/>
    </source>
</evidence>
<dbReference type="GO" id="GO:0042245">
    <property type="term" value="P:RNA repair"/>
    <property type="evidence" value="ECO:0007669"/>
    <property type="project" value="UniProtKB-KW"/>
</dbReference>
<keyword evidence="9" id="KW-0460">Magnesium</keyword>
<evidence type="ECO:0000256" key="9">
    <source>
        <dbReference type="ARBA" id="ARBA00022842"/>
    </source>
</evidence>
<dbReference type="InterPro" id="IPR006674">
    <property type="entry name" value="HD_domain"/>
</dbReference>